<keyword evidence="2" id="KW-1185">Reference proteome</keyword>
<proteinExistence type="predicted"/>
<comment type="caution">
    <text evidence="1">The sequence shown here is derived from an EMBL/GenBank/DDBJ whole genome shotgun (WGS) entry which is preliminary data.</text>
</comment>
<dbReference type="InterPro" id="IPR010349">
    <property type="entry name" value="Asparaginase_II"/>
</dbReference>
<sequence length="357" mass="36501">MPVNQNMPFPASPADAHAGDVLLADVTRGGRVESRHYGAAAVVDAMGRTVFAAGDVATAIFPRSTVKALQALPLLTEGAAERFALPDTALALACASHQGEPEHVAVATDMLARAGYDDGALECGVHWPLDSVAARALAAGGLPARALHNCCSGKHAGFVCLSCAGGHDPAGYVGAEHPVMQSVSRVLAAVTGIAHTRENQGTDGCAIPTWAVPLDSLALAFARFATGQGLGEARAAAAARLRAAIAANPFMIAGTGQFDTRVMEALAPRVLTKMGAEGVMVVALPAQGLGIAVKCRDGGVRAAEAAAAALIARFGKEDSPVLRHYMRRTLFNWNGQPVGELRASSDLAGGCLPESSS</sequence>
<dbReference type="PANTHER" id="PTHR42110:SF1">
    <property type="entry name" value="L-ASPARAGINASE, PUTATIVE (AFU_ORTHOLOGUE AFUA_3G11890)-RELATED"/>
    <property type="match status" value="1"/>
</dbReference>
<dbReference type="RefSeq" id="WP_371857511.1">
    <property type="nucleotide sequence ID" value="NZ_BAPL01000001.1"/>
</dbReference>
<name>A0A4Y3TXB3_9PROT</name>
<dbReference type="Proteomes" id="UP000317730">
    <property type="component" value="Unassembled WGS sequence"/>
</dbReference>
<gene>
    <name evidence="1" type="ORF">APE01nite_11920</name>
</gene>
<protein>
    <submittedName>
        <fullName evidence="1">Asparaginase</fullName>
    </submittedName>
</protein>
<evidence type="ECO:0000313" key="1">
    <source>
        <dbReference type="EMBL" id="GEB85395.1"/>
    </source>
</evidence>
<evidence type="ECO:0000313" key="2">
    <source>
        <dbReference type="Proteomes" id="UP000317730"/>
    </source>
</evidence>
<accession>A0A4Y3TXB3</accession>
<dbReference type="Pfam" id="PF06089">
    <property type="entry name" value="Asparaginase_II"/>
    <property type="match status" value="1"/>
</dbReference>
<dbReference type="EMBL" id="BJMV01000005">
    <property type="protein sequence ID" value="GEB85395.1"/>
    <property type="molecule type" value="Genomic_DNA"/>
</dbReference>
<reference evidence="1 2" key="1">
    <citation type="submission" date="2019-06" db="EMBL/GenBank/DDBJ databases">
        <title>Whole genome shotgun sequence of Acetobacter peroxydans NBRC 13755.</title>
        <authorList>
            <person name="Hosoyama A."/>
            <person name="Uohara A."/>
            <person name="Ohji S."/>
            <person name="Ichikawa N."/>
        </authorList>
    </citation>
    <scope>NUCLEOTIDE SEQUENCE [LARGE SCALE GENOMIC DNA]</scope>
    <source>
        <strain evidence="1 2">NBRC 13755</strain>
    </source>
</reference>
<dbReference type="AlphaFoldDB" id="A0A4Y3TXB3"/>
<dbReference type="PANTHER" id="PTHR42110">
    <property type="entry name" value="L-ASPARAGINASE, PUTATIVE (AFU_ORTHOLOGUE AFUA_3G11890)-RELATED"/>
    <property type="match status" value="1"/>
</dbReference>
<organism evidence="1 2">
    <name type="scientific">Acetobacter peroxydans</name>
    <dbReference type="NCBI Taxonomy" id="104098"/>
    <lineage>
        <taxon>Bacteria</taxon>
        <taxon>Pseudomonadati</taxon>
        <taxon>Pseudomonadota</taxon>
        <taxon>Alphaproteobacteria</taxon>
        <taxon>Acetobacterales</taxon>
        <taxon>Acetobacteraceae</taxon>
        <taxon>Acetobacter</taxon>
    </lineage>
</organism>